<sequence length="112" mass="12915">MAKTSEYLDEAYQELQKLSADDRARLEYETREKAIRDYHSQMNSSLQRGIEQGVEQGIKQGRRETLLELTRRKLEKGMGAEEIADLLEEDQEVIRELAREIQEDGNRAGDSG</sequence>
<proteinExistence type="predicted"/>
<comment type="caution">
    <text evidence="2">The sequence shown here is derived from an EMBL/GenBank/DDBJ whole genome shotgun (WGS) entry which is preliminary data.</text>
</comment>
<reference evidence="2" key="1">
    <citation type="journal article" date="2021" name="PeerJ">
        <title>Extensive microbial diversity within the chicken gut microbiome revealed by metagenomics and culture.</title>
        <authorList>
            <person name="Gilroy R."/>
            <person name="Ravi A."/>
            <person name="Getino M."/>
            <person name="Pursley I."/>
            <person name="Horton D.L."/>
            <person name="Alikhan N.F."/>
            <person name="Baker D."/>
            <person name="Gharbi K."/>
            <person name="Hall N."/>
            <person name="Watson M."/>
            <person name="Adriaenssens E.M."/>
            <person name="Foster-Nyarko E."/>
            <person name="Jarju S."/>
            <person name="Secka A."/>
            <person name="Antonio M."/>
            <person name="Oren A."/>
            <person name="Chaudhuri R.R."/>
            <person name="La Ragione R."/>
            <person name="Hildebrand F."/>
            <person name="Pallen M.J."/>
        </authorList>
    </citation>
    <scope>NUCLEOTIDE SEQUENCE</scope>
    <source>
        <strain evidence="2">ChiSxjej1B13-11762</strain>
    </source>
</reference>
<gene>
    <name evidence="2" type="ORF">H9873_09310</name>
</gene>
<accession>A0A9D1UEM9</accession>
<organism evidence="2 3">
    <name type="scientific">Candidatus Dorea gallistercoris</name>
    <dbReference type="NCBI Taxonomy" id="2838542"/>
    <lineage>
        <taxon>Bacteria</taxon>
        <taxon>Bacillati</taxon>
        <taxon>Bacillota</taxon>
        <taxon>Clostridia</taxon>
        <taxon>Lachnospirales</taxon>
        <taxon>Lachnospiraceae</taxon>
        <taxon>Dorea</taxon>
    </lineage>
</organism>
<evidence type="ECO:0000313" key="3">
    <source>
        <dbReference type="Proteomes" id="UP000824263"/>
    </source>
</evidence>
<evidence type="ECO:0000256" key="1">
    <source>
        <dbReference type="SAM" id="Coils"/>
    </source>
</evidence>
<evidence type="ECO:0000313" key="2">
    <source>
        <dbReference type="EMBL" id="HIW84508.1"/>
    </source>
</evidence>
<name>A0A9D1UEM9_9FIRM</name>
<dbReference type="EMBL" id="DXGF01000162">
    <property type="protein sequence ID" value="HIW84508.1"/>
    <property type="molecule type" value="Genomic_DNA"/>
</dbReference>
<evidence type="ECO:0008006" key="4">
    <source>
        <dbReference type="Google" id="ProtNLM"/>
    </source>
</evidence>
<protein>
    <recommendedName>
        <fullName evidence="4">Rpn family recombination-promoting nuclease/putative transposase</fullName>
    </recommendedName>
</protein>
<keyword evidence="1" id="KW-0175">Coiled coil</keyword>
<reference evidence="2" key="2">
    <citation type="submission" date="2021-04" db="EMBL/GenBank/DDBJ databases">
        <authorList>
            <person name="Gilroy R."/>
        </authorList>
    </citation>
    <scope>NUCLEOTIDE SEQUENCE</scope>
    <source>
        <strain evidence="2">ChiSxjej1B13-11762</strain>
    </source>
</reference>
<feature type="coiled-coil region" evidence="1">
    <location>
        <begin position="80"/>
        <end position="107"/>
    </location>
</feature>
<dbReference type="Proteomes" id="UP000824263">
    <property type="component" value="Unassembled WGS sequence"/>
</dbReference>
<dbReference type="AlphaFoldDB" id="A0A9D1UEM9"/>